<keyword evidence="3" id="KW-0813">Transport</keyword>
<evidence type="ECO:0000256" key="9">
    <source>
        <dbReference type="ARBA" id="ARBA00023136"/>
    </source>
</evidence>
<evidence type="ECO:0000256" key="3">
    <source>
        <dbReference type="ARBA" id="ARBA00022448"/>
    </source>
</evidence>
<dbReference type="Proteomes" id="UP000004757">
    <property type="component" value="Unassembled WGS sequence"/>
</dbReference>
<dbReference type="SMART" id="SM00382">
    <property type="entry name" value="AAA"/>
    <property type="match status" value="1"/>
</dbReference>
<sequence>MSQFIKLIAQGNNGQDAQIIVFKSLVLFSGNYSSAVNYLISITVGFILISFVTSISAIVITTWSGDLTSNFLRDKIFSRIQNFSLKDIAAITQESLITRVSNDIAQYWDFLISTTSILVRAPLLIIGGTVFALLTDLQLSISILVIVPLLIALIAFILYKASPLMKKNQVVLDEITKEVDENILAARLIKIYNLKEMQNHKFDATSRKWLRLQVKSNNLFAIGHPFFFALINVVLVLIYALAGYKIWSGNADFNYLATINVFIEYMFSIAFGIVILSQYLISFYRAKISCMRINEVLDYKFTNLKVEQGLKIQNVNTKGCSVEFKNLNFKYFDSSNEYVLEDLNFNVLPGQTLGIIGPTGSGKSTIANLLINNYKYHEGSIKIDNLEVNQINSTSLHDNVGIVFQEALLYSGTIKSNLLFAKQDANENDLNKALNASCSNEFIQTFDNKLDHVVEQRAKNLSGGQKQRLSIARTLIRAPKLLILDDSTSALDNITTNKLFNSIKNEYNCTTIIISQKINSIKHADKILVLDKSKIISQGKHEDLIKENDWYKNVYESQLQKLEE</sequence>
<evidence type="ECO:0000256" key="1">
    <source>
        <dbReference type="ARBA" id="ARBA00004651"/>
    </source>
</evidence>
<evidence type="ECO:0000256" key="4">
    <source>
        <dbReference type="ARBA" id="ARBA00022475"/>
    </source>
</evidence>
<evidence type="ECO:0000256" key="5">
    <source>
        <dbReference type="ARBA" id="ARBA00022692"/>
    </source>
</evidence>
<keyword evidence="6" id="KW-0547">Nucleotide-binding</keyword>
<dbReference type="InterPro" id="IPR003439">
    <property type="entry name" value="ABC_transporter-like_ATP-bd"/>
</dbReference>
<evidence type="ECO:0000256" key="7">
    <source>
        <dbReference type="ARBA" id="ARBA00022840"/>
    </source>
</evidence>
<keyword evidence="4" id="KW-1003">Cell membrane</keyword>
<name>D4XW36_9BACT</name>
<feature type="transmembrane region" description="Helical" evidence="10">
    <location>
        <begin position="38"/>
        <end position="63"/>
    </location>
</feature>
<dbReference type="CDD" id="cd18548">
    <property type="entry name" value="ABC_6TM_Tm287_like"/>
    <property type="match status" value="1"/>
</dbReference>
<dbReference type="Pfam" id="PF00005">
    <property type="entry name" value="ABC_tran"/>
    <property type="match status" value="1"/>
</dbReference>
<dbReference type="SUPFAM" id="SSF90123">
    <property type="entry name" value="ABC transporter transmembrane region"/>
    <property type="match status" value="1"/>
</dbReference>
<dbReference type="Gene3D" id="1.20.1560.10">
    <property type="entry name" value="ABC transporter type 1, transmembrane domain"/>
    <property type="match status" value="1"/>
</dbReference>
<evidence type="ECO:0000259" key="11">
    <source>
        <dbReference type="PROSITE" id="PS50893"/>
    </source>
</evidence>
<dbReference type="PANTHER" id="PTHR43394:SF1">
    <property type="entry name" value="ATP-BINDING CASSETTE SUB-FAMILY B MEMBER 10, MITOCHONDRIAL"/>
    <property type="match status" value="1"/>
</dbReference>
<evidence type="ECO:0000313" key="14">
    <source>
        <dbReference type="Proteomes" id="UP000004757"/>
    </source>
</evidence>
<dbReference type="GO" id="GO:0005886">
    <property type="term" value="C:plasma membrane"/>
    <property type="evidence" value="ECO:0007669"/>
    <property type="project" value="UniProtKB-SubCell"/>
</dbReference>
<dbReference type="InterPro" id="IPR003593">
    <property type="entry name" value="AAA+_ATPase"/>
</dbReference>
<organism evidence="13 14">
    <name type="scientific">Mycoplasmopsis alligatoris A21JP2</name>
    <dbReference type="NCBI Taxonomy" id="747682"/>
    <lineage>
        <taxon>Bacteria</taxon>
        <taxon>Bacillati</taxon>
        <taxon>Mycoplasmatota</taxon>
        <taxon>Mycoplasmoidales</taxon>
        <taxon>Metamycoplasmataceae</taxon>
        <taxon>Mycoplasmopsis</taxon>
    </lineage>
</organism>
<dbReference type="GO" id="GO:0015421">
    <property type="term" value="F:ABC-type oligopeptide transporter activity"/>
    <property type="evidence" value="ECO:0007669"/>
    <property type="project" value="TreeGrafter"/>
</dbReference>
<comment type="subcellular location">
    <subcellularLocation>
        <location evidence="1">Cell membrane</location>
        <topology evidence="1">Multi-pass membrane protein</topology>
    </subcellularLocation>
</comment>
<feature type="transmembrane region" description="Helical" evidence="10">
    <location>
        <begin position="262"/>
        <end position="284"/>
    </location>
</feature>
<evidence type="ECO:0000256" key="10">
    <source>
        <dbReference type="SAM" id="Phobius"/>
    </source>
</evidence>
<dbReference type="InterPro" id="IPR011527">
    <property type="entry name" value="ABC1_TM_dom"/>
</dbReference>
<dbReference type="Pfam" id="PF00664">
    <property type="entry name" value="ABC_membrane"/>
    <property type="match status" value="1"/>
</dbReference>
<feature type="transmembrane region" description="Helical" evidence="10">
    <location>
        <begin position="117"/>
        <end position="135"/>
    </location>
</feature>
<keyword evidence="5 10" id="KW-0812">Transmembrane</keyword>
<keyword evidence="14" id="KW-1185">Reference proteome</keyword>
<dbReference type="PANTHER" id="PTHR43394">
    <property type="entry name" value="ATP-DEPENDENT PERMEASE MDL1, MITOCHONDRIAL"/>
    <property type="match status" value="1"/>
</dbReference>
<evidence type="ECO:0000313" key="13">
    <source>
        <dbReference type="EMBL" id="EFF41444.1"/>
    </source>
</evidence>
<proteinExistence type="inferred from homology"/>
<evidence type="ECO:0000256" key="2">
    <source>
        <dbReference type="ARBA" id="ARBA00005417"/>
    </source>
</evidence>
<comment type="similarity">
    <text evidence="2">Belongs to the ABC transporter superfamily.</text>
</comment>
<comment type="caution">
    <text evidence="13">The sequence shown here is derived from an EMBL/GenBank/DDBJ whole genome shotgun (WGS) entry which is preliminary data.</text>
</comment>
<evidence type="ECO:0000256" key="8">
    <source>
        <dbReference type="ARBA" id="ARBA00022989"/>
    </source>
</evidence>
<dbReference type="PROSITE" id="PS00211">
    <property type="entry name" value="ABC_TRANSPORTER_1"/>
    <property type="match status" value="1"/>
</dbReference>
<gene>
    <name evidence="13" type="ORF">MALL_0231</name>
</gene>
<dbReference type="PROSITE" id="PS50929">
    <property type="entry name" value="ABC_TM1F"/>
    <property type="match status" value="1"/>
</dbReference>
<feature type="domain" description="ABC transmembrane type-1" evidence="12">
    <location>
        <begin position="1"/>
        <end position="285"/>
    </location>
</feature>
<dbReference type="eggNOG" id="COG1132">
    <property type="taxonomic scope" value="Bacteria"/>
</dbReference>
<dbReference type="InterPro" id="IPR027417">
    <property type="entry name" value="P-loop_NTPase"/>
</dbReference>
<feature type="transmembrane region" description="Helical" evidence="10">
    <location>
        <begin position="219"/>
        <end position="242"/>
    </location>
</feature>
<dbReference type="InterPro" id="IPR039421">
    <property type="entry name" value="Type_1_exporter"/>
</dbReference>
<evidence type="ECO:0000256" key="6">
    <source>
        <dbReference type="ARBA" id="ARBA00022741"/>
    </source>
</evidence>
<dbReference type="SUPFAM" id="SSF52540">
    <property type="entry name" value="P-loop containing nucleoside triphosphate hydrolases"/>
    <property type="match status" value="1"/>
</dbReference>
<dbReference type="EMBL" id="ADNC01000021">
    <property type="protein sequence ID" value="EFF41444.1"/>
    <property type="molecule type" value="Genomic_DNA"/>
</dbReference>
<keyword evidence="9 10" id="KW-0472">Membrane</keyword>
<protein>
    <submittedName>
        <fullName evidence="13">ABC transporter, ATP-binding protein</fullName>
    </submittedName>
</protein>
<dbReference type="STRING" id="747682.MALL_0231"/>
<dbReference type="AlphaFoldDB" id="D4XW36"/>
<feature type="transmembrane region" description="Helical" evidence="10">
    <location>
        <begin position="141"/>
        <end position="159"/>
    </location>
</feature>
<dbReference type="GO" id="GO:0005524">
    <property type="term" value="F:ATP binding"/>
    <property type="evidence" value="ECO:0007669"/>
    <property type="project" value="UniProtKB-KW"/>
</dbReference>
<keyword evidence="8 10" id="KW-1133">Transmembrane helix</keyword>
<evidence type="ECO:0000259" key="12">
    <source>
        <dbReference type="PROSITE" id="PS50929"/>
    </source>
</evidence>
<keyword evidence="7 13" id="KW-0067">ATP-binding</keyword>
<dbReference type="InterPro" id="IPR017871">
    <property type="entry name" value="ABC_transporter-like_CS"/>
</dbReference>
<dbReference type="GO" id="GO:0016887">
    <property type="term" value="F:ATP hydrolysis activity"/>
    <property type="evidence" value="ECO:0007669"/>
    <property type="project" value="InterPro"/>
</dbReference>
<feature type="domain" description="ABC transporter" evidence="11">
    <location>
        <begin position="322"/>
        <end position="557"/>
    </location>
</feature>
<dbReference type="Gene3D" id="3.40.50.300">
    <property type="entry name" value="P-loop containing nucleotide triphosphate hydrolases"/>
    <property type="match status" value="1"/>
</dbReference>
<dbReference type="FunFam" id="3.40.50.300:FF:000221">
    <property type="entry name" value="Multidrug ABC transporter ATP-binding protein"/>
    <property type="match status" value="1"/>
</dbReference>
<reference evidence="13 14" key="1">
    <citation type="submission" date="2010-03" db="EMBL/GenBank/DDBJ databases">
        <authorList>
            <person name="Glass J.I."/>
            <person name="Benders G.A."/>
            <person name="Durkin A.S."/>
            <person name="Farmerie W.G."/>
            <person name="Hlavinka K."/>
            <person name="Hostetler J."/>
            <person name="Jackson J."/>
            <person name="May M.A."/>
            <person name="Miller R.H."/>
            <person name="Paralanov V."/>
            <person name="Radune D."/>
            <person name="Szczypinski B."/>
            <person name="Brown D.R."/>
        </authorList>
    </citation>
    <scope>NUCLEOTIDE SEQUENCE [LARGE SCALE GENOMIC DNA]</scope>
    <source>
        <strain evidence="13 14">A21JP2</strain>
    </source>
</reference>
<dbReference type="InterPro" id="IPR036640">
    <property type="entry name" value="ABC1_TM_sf"/>
</dbReference>
<dbReference type="PROSITE" id="PS50893">
    <property type="entry name" value="ABC_TRANSPORTER_2"/>
    <property type="match status" value="1"/>
</dbReference>
<accession>D4XW36</accession>